<protein>
    <recommendedName>
        <fullName evidence="5">Lipoprotein</fullName>
    </recommendedName>
</protein>
<evidence type="ECO:0000313" key="3">
    <source>
        <dbReference type="EMBL" id="OOM56109.1"/>
    </source>
</evidence>
<name>A0A1S8RSN5_CLOBE</name>
<sequence>MTRKLIIATVLMLSTVMVSCSTKPSDSPKPSDNNTTTVEQNKDDNGSSNADSKKANETTSDAKKVNKVKLSIYSIDDNSLEPNESGTIEVNENSALQDKLKELAKAVSEKKFDSLPIEVKSIDTVNGKKVATINLTDSNNKKWVPKFQGSTGGSVTANTLIENFLQSNNKSKGEWIDGVKFLYNNETIEYEHASDLSTVKYAN</sequence>
<feature type="compositionally biased region" description="Low complexity" evidence="1">
    <location>
        <begin position="21"/>
        <end position="35"/>
    </location>
</feature>
<dbReference type="AlphaFoldDB" id="A0A1S8RSN5"/>
<evidence type="ECO:0000256" key="1">
    <source>
        <dbReference type="SAM" id="MobiDB-lite"/>
    </source>
</evidence>
<feature type="chain" id="PRO_5013001116" description="Lipoprotein" evidence="2">
    <location>
        <begin position="21"/>
        <end position="203"/>
    </location>
</feature>
<feature type="signal peptide" evidence="2">
    <location>
        <begin position="1"/>
        <end position="20"/>
    </location>
</feature>
<evidence type="ECO:0008006" key="5">
    <source>
        <dbReference type="Google" id="ProtNLM"/>
    </source>
</evidence>
<feature type="compositionally biased region" description="Basic and acidic residues" evidence="1">
    <location>
        <begin position="40"/>
        <end position="61"/>
    </location>
</feature>
<dbReference type="RefSeq" id="WP_077840607.1">
    <property type="nucleotide sequence ID" value="NZ_JABTAE010000001.1"/>
</dbReference>
<evidence type="ECO:0000313" key="4">
    <source>
        <dbReference type="Proteomes" id="UP000190973"/>
    </source>
</evidence>
<dbReference type="EMBL" id="LZZI01000130">
    <property type="protein sequence ID" value="OOM56109.1"/>
    <property type="molecule type" value="Genomic_DNA"/>
</dbReference>
<feature type="region of interest" description="Disordered" evidence="1">
    <location>
        <begin position="20"/>
        <end position="61"/>
    </location>
</feature>
<reference evidence="3 4" key="1">
    <citation type="submission" date="2016-05" db="EMBL/GenBank/DDBJ databases">
        <title>Microbial solvent formation.</title>
        <authorList>
            <person name="Poehlein A."/>
            <person name="Montoya Solano J.D."/>
            <person name="Flitsch S."/>
            <person name="Krabben P."/>
            <person name="Duerre P."/>
            <person name="Daniel R."/>
        </authorList>
    </citation>
    <scope>NUCLEOTIDE SEQUENCE [LARGE SCALE GENOMIC DNA]</scope>
    <source>
        <strain evidence="3 4">DSM 53</strain>
    </source>
</reference>
<gene>
    <name evidence="3" type="ORF">CLBCK_43780</name>
</gene>
<organism evidence="3 4">
    <name type="scientific">Clostridium beijerinckii</name>
    <name type="common">Clostridium MP</name>
    <dbReference type="NCBI Taxonomy" id="1520"/>
    <lineage>
        <taxon>Bacteria</taxon>
        <taxon>Bacillati</taxon>
        <taxon>Bacillota</taxon>
        <taxon>Clostridia</taxon>
        <taxon>Eubacteriales</taxon>
        <taxon>Clostridiaceae</taxon>
        <taxon>Clostridium</taxon>
    </lineage>
</organism>
<comment type="caution">
    <text evidence="3">The sequence shown here is derived from an EMBL/GenBank/DDBJ whole genome shotgun (WGS) entry which is preliminary data.</text>
</comment>
<dbReference type="PROSITE" id="PS51257">
    <property type="entry name" value="PROKAR_LIPOPROTEIN"/>
    <property type="match status" value="1"/>
</dbReference>
<dbReference type="Proteomes" id="UP000190973">
    <property type="component" value="Unassembled WGS sequence"/>
</dbReference>
<keyword evidence="2" id="KW-0732">Signal</keyword>
<accession>A0A1S8RSN5</accession>
<evidence type="ECO:0000256" key="2">
    <source>
        <dbReference type="SAM" id="SignalP"/>
    </source>
</evidence>
<proteinExistence type="predicted"/>